<accession>M7T4W5</accession>
<sequence>MRSLLAALHLYPTEAALDVKVEPWKLTLSYPNATSESVFTFVVGTFTKKPTVSGWEDVQGLKVTVSGNVDEDYELSFAGANGGDSSPIQDFEYWKFTYAMPSDLEDAPEIVLDFELV</sequence>
<dbReference type="eggNOG" id="ENOG502RH0W">
    <property type="taxonomic scope" value="Eukaryota"/>
</dbReference>
<keyword evidence="2" id="KW-1185">Reference proteome</keyword>
<dbReference type="OMA" id="GSCEAIH"/>
<dbReference type="AlphaFoldDB" id="M7T4W5"/>
<protein>
    <submittedName>
        <fullName evidence="1">Uncharacterized protein</fullName>
    </submittedName>
</protein>
<reference evidence="2" key="1">
    <citation type="journal article" date="2013" name="Genome Announc.">
        <title>Draft genome sequence of the grapevine dieback fungus Eutypa lata UCR-EL1.</title>
        <authorList>
            <person name="Blanco-Ulate B."/>
            <person name="Rolshausen P.E."/>
            <person name="Cantu D."/>
        </authorList>
    </citation>
    <scope>NUCLEOTIDE SEQUENCE [LARGE SCALE GENOMIC DNA]</scope>
    <source>
        <strain evidence="2">UCR-EL1</strain>
    </source>
</reference>
<dbReference type="KEGG" id="ela:UCREL1_8166"/>
<dbReference type="Proteomes" id="UP000012174">
    <property type="component" value="Unassembled WGS sequence"/>
</dbReference>
<dbReference type="OrthoDB" id="2580323at2759"/>
<name>M7T4W5_EUTLA</name>
<gene>
    <name evidence="1" type="ORF">UCREL1_8166</name>
</gene>
<dbReference type="PANTHER" id="PTHR40616">
    <property type="entry name" value="LINALOOL DEHYDRATASE_ISOMERASE DOMAIN-CONTAINING PROTEIN"/>
    <property type="match status" value="1"/>
</dbReference>
<proteinExistence type="predicted"/>
<dbReference type="PANTHER" id="PTHR40616:SF1">
    <property type="entry name" value="LINALOOL DEHYDRATASE_ISOMERASE DOMAIN-CONTAINING PROTEIN"/>
    <property type="match status" value="1"/>
</dbReference>
<dbReference type="HOGENOM" id="CLU_2084838_0_0_1"/>
<dbReference type="EMBL" id="KB706981">
    <property type="protein sequence ID" value="EMR64866.1"/>
    <property type="molecule type" value="Genomic_DNA"/>
</dbReference>
<evidence type="ECO:0000313" key="2">
    <source>
        <dbReference type="Proteomes" id="UP000012174"/>
    </source>
</evidence>
<organism evidence="1 2">
    <name type="scientific">Eutypa lata (strain UCR-EL1)</name>
    <name type="common">Grapevine dieback disease fungus</name>
    <name type="synonym">Eutypa armeniacae</name>
    <dbReference type="NCBI Taxonomy" id="1287681"/>
    <lineage>
        <taxon>Eukaryota</taxon>
        <taxon>Fungi</taxon>
        <taxon>Dikarya</taxon>
        <taxon>Ascomycota</taxon>
        <taxon>Pezizomycotina</taxon>
        <taxon>Sordariomycetes</taxon>
        <taxon>Xylariomycetidae</taxon>
        <taxon>Xylariales</taxon>
        <taxon>Diatrypaceae</taxon>
        <taxon>Eutypa</taxon>
    </lineage>
</organism>
<evidence type="ECO:0000313" key="1">
    <source>
        <dbReference type="EMBL" id="EMR64866.1"/>
    </source>
</evidence>